<accession>A0A2P2QDF9</accession>
<organism evidence="1">
    <name type="scientific">Rhizophora mucronata</name>
    <name type="common">Asiatic mangrove</name>
    <dbReference type="NCBI Taxonomy" id="61149"/>
    <lineage>
        <taxon>Eukaryota</taxon>
        <taxon>Viridiplantae</taxon>
        <taxon>Streptophyta</taxon>
        <taxon>Embryophyta</taxon>
        <taxon>Tracheophyta</taxon>
        <taxon>Spermatophyta</taxon>
        <taxon>Magnoliopsida</taxon>
        <taxon>eudicotyledons</taxon>
        <taxon>Gunneridae</taxon>
        <taxon>Pentapetalae</taxon>
        <taxon>rosids</taxon>
        <taxon>fabids</taxon>
        <taxon>Malpighiales</taxon>
        <taxon>Rhizophoraceae</taxon>
        <taxon>Rhizophora</taxon>
    </lineage>
</organism>
<protein>
    <submittedName>
        <fullName evidence="1">Uncharacterized protein</fullName>
    </submittedName>
</protein>
<evidence type="ECO:0000313" key="1">
    <source>
        <dbReference type="EMBL" id="MBX65050.1"/>
    </source>
</evidence>
<proteinExistence type="predicted"/>
<dbReference type="AlphaFoldDB" id="A0A2P2QDF9"/>
<sequence length="20" mass="2318">MHKNFVLGQTNCILSKNKKN</sequence>
<dbReference type="EMBL" id="GGEC01084566">
    <property type="protein sequence ID" value="MBX65050.1"/>
    <property type="molecule type" value="Transcribed_RNA"/>
</dbReference>
<name>A0A2P2QDF9_RHIMU</name>
<reference evidence="1" key="1">
    <citation type="submission" date="2018-02" db="EMBL/GenBank/DDBJ databases">
        <title>Rhizophora mucronata_Transcriptome.</title>
        <authorList>
            <person name="Meera S.P."/>
            <person name="Sreeshan A."/>
            <person name="Augustine A."/>
        </authorList>
    </citation>
    <scope>NUCLEOTIDE SEQUENCE</scope>
    <source>
        <tissue evidence="1">Leaf</tissue>
    </source>
</reference>